<accession>A0A2P1H3X1</accession>
<dbReference type="AlphaFoldDB" id="A0A2P1H3X1"/>
<name>A0A2P1H3X1_PSEAI</name>
<reference evidence="1" key="1">
    <citation type="submission" date="2018-02" db="EMBL/GenBank/DDBJ databases">
        <title>Molecular characterization of OXA-198 carbapenemase producing Pseudomonas aeruginosa clinical isolates.</title>
        <authorList>
            <person name="Bonnin R.A."/>
            <person name="Bogaerts P."/>
            <person name="Girlich D."/>
            <person name="Huang D.T."/>
            <person name="Dortet L."/>
            <person name="Glupczynski Y."/>
            <person name="Naas T."/>
        </authorList>
    </citation>
    <scope>NUCLEOTIDE SEQUENCE</scope>
    <source>
        <strain evidence="1">PA41437</strain>
        <plasmid evidence="1">pOXA-198</plasmid>
    </source>
</reference>
<geneLocation type="plasmid" evidence="1">
    <name>pOXA-198</name>
</geneLocation>
<protein>
    <submittedName>
        <fullName evidence="1">Uncharacterized protein</fullName>
    </submittedName>
</protein>
<organism evidence="1">
    <name type="scientific">Pseudomonas aeruginosa</name>
    <dbReference type="NCBI Taxonomy" id="287"/>
    <lineage>
        <taxon>Bacteria</taxon>
        <taxon>Pseudomonadati</taxon>
        <taxon>Pseudomonadota</taxon>
        <taxon>Gammaproteobacteria</taxon>
        <taxon>Pseudomonadales</taxon>
        <taxon>Pseudomonadaceae</taxon>
        <taxon>Pseudomonas</taxon>
    </lineage>
</organism>
<dbReference type="EMBL" id="MG958650">
    <property type="protein sequence ID" value="AVN58279.1"/>
    <property type="molecule type" value="Genomic_DNA"/>
</dbReference>
<sequence length="176" mass="20483">MSYQYDYNAEATGHVIGLRRGYEQGFEAGEVAGWNKAMREWNTEVETQWNPLVDRLTAERDEAIRARDELLEQVRHAGQQTRKWHNAFYSVLCALDSAMDVLQHAPQDMRTRMILDYAKRAEYMKEKGWIDSMPQENSVLRSRARPTADQLQGWWDQVLHRAKKAAEADRTQSPSP</sequence>
<evidence type="ECO:0000313" key="1">
    <source>
        <dbReference type="EMBL" id="AVN58279.1"/>
    </source>
</evidence>
<proteinExistence type="predicted"/>
<keyword evidence="1" id="KW-0614">Plasmid</keyword>
<dbReference type="RefSeq" id="WP_016245684.1">
    <property type="nucleotide sequence ID" value="NZ_MG958650.1"/>
</dbReference>